<dbReference type="RefSeq" id="WP_430721739.1">
    <property type="nucleotide sequence ID" value="NZ_JBNQRJ010000007.1"/>
</dbReference>
<reference evidence="1" key="1">
    <citation type="journal article" date="2018" name="Genome Biol.">
        <title>SKESA: strategic k-mer extension for scrupulous assemblies.</title>
        <authorList>
            <person name="Souvorov A."/>
            <person name="Agarwala R."/>
            <person name="Lipman D.J."/>
        </authorList>
    </citation>
    <scope>NUCLEOTIDE SEQUENCE</scope>
    <source>
        <strain evidence="1">MA.CK_94/00001630</strain>
    </source>
</reference>
<evidence type="ECO:0000313" key="1">
    <source>
        <dbReference type="EMBL" id="HAG2283338.1"/>
    </source>
</evidence>
<gene>
    <name evidence="1" type="ORF">G8W61_003671</name>
</gene>
<reference evidence="1" key="2">
    <citation type="submission" date="2020-02" db="EMBL/GenBank/DDBJ databases">
        <authorList>
            <consortium name="NCBI Pathogen Detection Project"/>
        </authorList>
    </citation>
    <scope>NUCLEOTIDE SEQUENCE</scope>
    <source>
        <strain evidence="1">MA.CK_94/00001630</strain>
    </source>
</reference>
<dbReference type="EMBL" id="DAAXRP010000013">
    <property type="protein sequence ID" value="HAG2283338.1"/>
    <property type="molecule type" value="Genomic_DNA"/>
</dbReference>
<dbReference type="AlphaFoldDB" id="A0A759YHJ2"/>
<protein>
    <submittedName>
        <fullName evidence="1">Uncharacterized protein</fullName>
    </submittedName>
</protein>
<comment type="caution">
    <text evidence="1">The sequence shown here is derived from an EMBL/GenBank/DDBJ whole genome shotgun (WGS) entry which is preliminary data.</text>
</comment>
<organism evidence="1">
    <name type="scientific">Salmonella enterica</name>
    <name type="common">Salmonella choleraesuis</name>
    <dbReference type="NCBI Taxonomy" id="28901"/>
    <lineage>
        <taxon>Bacteria</taxon>
        <taxon>Pseudomonadati</taxon>
        <taxon>Pseudomonadota</taxon>
        <taxon>Gammaproteobacteria</taxon>
        <taxon>Enterobacterales</taxon>
        <taxon>Enterobacteriaceae</taxon>
        <taxon>Salmonella</taxon>
    </lineage>
</organism>
<sequence>MTDAYATDDGLKLAKLAAYVDDGRDYTARIVWYMNRRRYLHEKRIIPMPPAPKVAAGSVEVKKLKVKRPRRKVTEV</sequence>
<proteinExistence type="predicted"/>
<accession>A0A759YHJ2</accession>
<name>A0A759YHJ2_SALER</name>